<feature type="domain" description="EGF-like" evidence="5">
    <location>
        <begin position="682"/>
        <end position="725"/>
    </location>
</feature>
<comment type="caution">
    <text evidence="2">Lacks conserved residue(s) required for the propagation of feature annotation.</text>
</comment>
<evidence type="ECO:0000256" key="4">
    <source>
        <dbReference type="SAM" id="Phobius"/>
    </source>
</evidence>
<evidence type="ECO:0000313" key="6">
    <source>
        <dbReference type="EMBL" id="KAK3284088.1"/>
    </source>
</evidence>
<keyword evidence="1" id="KW-1015">Disulfide bond</keyword>
<evidence type="ECO:0000256" key="3">
    <source>
        <dbReference type="SAM" id="MobiDB-lite"/>
    </source>
</evidence>
<gene>
    <name evidence="6" type="ORF">CYMTET_8245</name>
</gene>
<keyword evidence="4" id="KW-0472">Membrane</keyword>
<evidence type="ECO:0000313" key="7">
    <source>
        <dbReference type="Proteomes" id="UP001190700"/>
    </source>
</evidence>
<feature type="region of interest" description="Disordered" evidence="3">
    <location>
        <begin position="1831"/>
        <end position="1865"/>
    </location>
</feature>
<feature type="region of interest" description="Disordered" evidence="3">
    <location>
        <begin position="1968"/>
        <end position="1993"/>
    </location>
</feature>
<feature type="compositionally biased region" description="Basic residues" evidence="3">
    <location>
        <begin position="1971"/>
        <end position="1980"/>
    </location>
</feature>
<keyword evidence="2" id="KW-0245">EGF-like domain</keyword>
<comment type="caution">
    <text evidence="6">The sequence shown here is derived from an EMBL/GenBank/DDBJ whole genome shotgun (WGS) entry which is preliminary data.</text>
</comment>
<dbReference type="InterPro" id="IPR000742">
    <property type="entry name" value="EGF"/>
</dbReference>
<evidence type="ECO:0000259" key="5">
    <source>
        <dbReference type="PROSITE" id="PS50026"/>
    </source>
</evidence>
<feature type="transmembrane region" description="Helical" evidence="4">
    <location>
        <begin position="2926"/>
        <end position="2948"/>
    </location>
</feature>
<organism evidence="6 7">
    <name type="scientific">Cymbomonas tetramitiformis</name>
    <dbReference type="NCBI Taxonomy" id="36881"/>
    <lineage>
        <taxon>Eukaryota</taxon>
        <taxon>Viridiplantae</taxon>
        <taxon>Chlorophyta</taxon>
        <taxon>Pyramimonadophyceae</taxon>
        <taxon>Pyramimonadales</taxon>
        <taxon>Pyramimonadaceae</taxon>
        <taxon>Cymbomonas</taxon>
    </lineage>
</organism>
<keyword evidence="4" id="KW-0812">Transmembrane</keyword>
<feature type="compositionally biased region" description="Polar residues" evidence="3">
    <location>
        <begin position="1831"/>
        <end position="1845"/>
    </location>
</feature>
<dbReference type="InterPro" id="IPR001881">
    <property type="entry name" value="EGF-like_Ca-bd_dom"/>
</dbReference>
<feature type="region of interest" description="Disordered" evidence="3">
    <location>
        <begin position="2026"/>
        <end position="2053"/>
    </location>
</feature>
<keyword evidence="4" id="KW-1133">Transmembrane helix</keyword>
<dbReference type="Gene3D" id="2.10.25.10">
    <property type="entry name" value="Laminin"/>
    <property type="match status" value="8"/>
</dbReference>
<accession>A0AAE0LG69</accession>
<dbReference type="CDD" id="cd00054">
    <property type="entry name" value="EGF_CA"/>
    <property type="match status" value="2"/>
</dbReference>
<dbReference type="PROSITE" id="PS50026">
    <property type="entry name" value="EGF_3"/>
    <property type="match status" value="1"/>
</dbReference>
<protein>
    <recommendedName>
        <fullName evidence="5">EGF-like domain-containing protein</fullName>
    </recommendedName>
</protein>
<feature type="compositionally biased region" description="Low complexity" evidence="3">
    <location>
        <begin position="2029"/>
        <end position="2051"/>
    </location>
</feature>
<dbReference type="Pfam" id="PF02010">
    <property type="entry name" value="REJ"/>
    <property type="match status" value="1"/>
</dbReference>
<evidence type="ECO:0000256" key="1">
    <source>
        <dbReference type="ARBA" id="ARBA00023157"/>
    </source>
</evidence>
<proteinExistence type="predicted"/>
<dbReference type="PANTHER" id="PTHR10199">
    <property type="entry name" value="THROMBOSPONDIN"/>
    <property type="match status" value="1"/>
</dbReference>
<dbReference type="EMBL" id="LGRX02002510">
    <property type="protein sequence ID" value="KAK3284088.1"/>
    <property type="molecule type" value="Genomic_DNA"/>
</dbReference>
<evidence type="ECO:0000256" key="2">
    <source>
        <dbReference type="PROSITE-ProRule" id="PRU00076"/>
    </source>
</evidence>
<dbReference type="GO" id="GO:0005509">
    <property type="term" value="F:calcium ion binding"/>
    <property type="evidence" value="ECO:0007669"/>
    <property type="project" value="InterPro"/>
</dbReference>
<dbReference type="Proteomes" id="UP001190700">
    <property type="component" value="Unassembled WGS sequence"/>
</dbReference>
<keyword evidence="7" id="KW-1185">Reference proteome</keyword>
<name>A0AAE0LG69_9CHLO</name>
<feature type="transmembrane region" description="Helical" evidence="4">
    <location>
        <begin position="2650"/>
        <end position="2669"/>
    </location>
</feature>
<dbReference type="SMART" id="SM00181">
    <property type="entry name" value="EGF"/>
    <property type="match status" value="14"/>
</dbReference>
<dbReference type="SMART" id="SM00179">
    <property type="entry name" value="EGF_CA"/>
    <property type="match status" value="6"/>
</dbReference>
<dbReference type="InterPro" id="IPR002859">
    <property type="entry name" value="PKD/REJ-like"/>
</dbReference>
<feature type="region of interest" description="Disordered" evidence="3">
    <location>
        <begin position="2214"/>
        <end position="2243"/>
    </location>
</feature>
<reference evidence="6 7" key="1">
    <citation type="journal article" date="2015" name="Genome Biol. Evol.">
        <title>Comparative Genomics of a Bacterivorous Green Alga Reveals Evolutionary Causalities and Consequences of Phago-Mixotrophic Mode of Nutrition.</title>
        <authorList>
            <person name="Burns J.A."/>
            <person name="Paasch A."/>
            <person name="Narechania A."/>
            <person name="Kim E."/>
        </authorList>
    </citation>
    <scope>NUCLEOTIDE SEQUENCE [LARGE SCALE GENOMIC DNA]</scope>
    <source>
        <strain evidence="6 7">PLY_AMNH</strain>
    </source>
</reference>
<feature type="region of interest" description="Disordered" evidence="3">
    <location>
        <begin position="1258"/>
        <end position="1277"/>
    </location>
</feature>
<sequence length="3026" mass="321417">MSSWPPAPPACSASTCFEGSVCRPSTVTSRGYQCSPCPAGLHGDSYRLDGCTDVDECASTGGAPVCDPLANCTNLPDGAGYSCSPCPFGFLGDGYTGCVDVDECAYRNGGCDFLVECHNKPGAPPSCGACPKGYQGSGYTSCEDIDECATDNGRCHTLAACINFGGGSSCGACEPRELYKGDGYTCHRSESCDDGFNGGCDPLTNCTAAAPPPPCSPSPFRPSEAVPPIEPYGPAPPNAPLRITCGPCPLGYGGDGDSGCHDVDGCSAEPCFADVACTDVAAPGVGAICGDCPEGFTGDGRSCEVDRCLADPPPCSAAPPVSCVTTPGGGYACGECPKGYMDAKGDGSTCIVADTCATGNGGCDPLVACTNTLGAEAACGPCPAGYRGSGHTRCLNVSSCSEDNGGCDELTECTRDPATRELTCGPCPEGYTGDGLRGCVDEDGCAAEPCYSGPEGSVLCTDVRAPGVDNEGNEGFVCGPCPVGMSGDGRACSVNRCFAGNGGCDLRVSCTNDATTPEGRRCGACPPELADTLLDGTVCEEEDGCTAAPCFAGVACIDNPAPDTGRACGDCPPGYVGDGEVCQDVDECLHEGGGECWAAAPYETACINLPGSFKCSACPAGFRGTGEAGCVPATDCAVENGGCWVGGPGSASRAHCEDTAIGSVCGTCPAGYEGSGAAACVDVDGCAGSPCFPGVTCTDVPAPELGYSCTGGCPDGYRGDGYSCTPCKMLVAIQSSSVVDGKIQLINRNQGARVMFMGEYMGLDDPVACVSTQGTSFEWSGAGSDGTVLELDTMRHKANTLRLSVFMSDLRSDVAYTLRLTARMTGNAAVSAYSEYQVYVEVTSLVAVIHGGHVDTGEMDAIALDASWSYDPDGEPGELLYAWGCERSADPISGPQVCRQSDSSLLPQRMYNSTLKLQLQGSNEGVNYTFYVTVSKGSRSSTAQTSLRISTGFMPVPTIYPILGRVNPGDALTLNSTIWTLEPEWVTYTWKVVTDEVEGSLDLDLDTALDTPSTVLIIVVSANMLSPGGQYTFQLAAQDPHGVGMVRVTVAVNVPPSGGLLQAHTRTGVARTGVALDTWFLLYATNWWDLDLPLWYQFQYQVTGRDVDPAASALCESAPLPAPATLETLIPEPGLLSTGRHVTLLVSVQDALGAATVAKLNLTVRSVLDGALTPGPGVDGEAEEDTIGADAGAEEGTLEEQEEAATLGFVAALDQAAADAADNGAVELSMVMVDGSASLLNEGAVAGASRRRRLSQVRGASKHAEAEGGAASTPSLSRSELRRSLMALAQRGQEVMFPSEGTTAWTAATVARIVRMPEETGWDVATSALEVYDNMLGEAPEGDVEKAMLTERAAGSITAGLSALQWTNASSNSTDANMAAAVRDRMDAMAAVLLQDAAAGQGAVELEAAGLEMVVQRDDGGRADSRLHTTAMATPGGTMLAVPAAALSSQLPQPQRATGVPVKLSGAWAVDTQLLVMEADPHGGNPAPRAALTSGVTTATLRTAAGVEINTTELAEALTLTLPLQATPAHDGVLKGRMGCTFWDADQRAYSTVGCTTLPNPAPRLAGLYWRTRNVTSLRWGLLEAWAVGNASLMTGCVEMWDGLDPKYGGADRGLRKYLAAPSEGWGSGAGAGCPLATVGNLWGCWWNWTHQMFSGAGCEWAAEVDCYCTHLTDFKAVQETEVGSAEPPRIRTAQLDRQIFTSEEDLGQLQMLFGVVAALMATTAYLAGSSFVMQNRSRERLLQALVTSRGTTRFSFHQLEGMWTWSLFGEKSMSGYSTVSMTKWKSGIRQLTFEQPALKPESSRLIHLDASFRRAESTCTVGHDPFLNSAPSFRSSEVQVSDSLPTGDPGSLPNPPHGFPHDLQRSDQAIQPRALPDAENVETHLPWRAQSLAASNSGHTPSSVFMESRHRNSVRLAPPLSLRQIHSLAHGEIPVHNAISKQLLQERHQVPATSIAAYSAARARFLGSRSHPKSQRKPSSKTDGGFATGGDTWQHESAHAQLVSQPADQPHPASAGDTAGDLLVCTRGSLEGGPLQPPLLSSSGSPVVESAGEDCVGKEGAELGGVMIGAGGGDVRSTPLSMQPTVGQPWVVDGGGNGRDGEPSVAVEPGGNFSAASAAAAPTSVAEALFETPSRPGPVMESHFSVQGIGALLATEGSPPSSSFSHSHVAAAAEEGTVHLFALAHQASLILTQDSALASRAAAYSEMMTAEGSHFPEDESTALSDARPPSGMGSPSEEAVQGLRKKREKVVAQLLTGISWISTRSMKMDARDVISSSSRRRLVTRPGVLSMAFERRRRLLIRLWCIGVLTKLLFKIQDRQGSHTLCELLKLDYFFLQLSLPVQELLKDRGKAQARISAQASQKRLKAIACAREALPVDRLLGTTMVTAYLLLQRIVNPSQVSQQVALMAEHQWEGLRRPILWYISAFCTLIHSAQQGAYKHCQLCKLAFMQHADGCFDLTDSLATVLAAGSTKELLEHDPLGVLAPRVLQASVPPVLHYLCGDDHALAAKVWATLCVTSFCDDLDFEWVDNPESPGDEKTGIVHHAQLWLDEQMDAHPLLAAECHAVRHEAVRWVEKWQQEHLESIAGLRSKIGNDKSVDDNPAGSTRSSPLALLRKVYDGVKYIALSHPIIRIAAMSHLARYSRAQRVLVHGTLFIIMFVCCHWFSYSKAYTCCQRLYEHLGCGSDPFGECRGHTRCIEVMRSDEVQCDDGFSCAQGFRCDAFPQDSLLGRAWTIAIVVGIVKLTQFGLEALFRTSGLVHVPQHIVPRSAWSLDHWQHIWMRGGGEAPLKSRRGTARRTRFLTVHASRAQGIQYLRRVWMAAVVVLTADAMRLMRLVAHYMLLALDTAFGWATARAHTLRRRAKQAGRAFHFLWQTALLRRDPIVVLTELEIELELELEREQAKMAKALQFQQTGTEVDSNMLLAGYTIVFATWAICILMTIKYALELQSLMGGIKQNQIIQEWIAGVIVNNFLLEVVRSVTIRYILEVCIYEMHKLSDAKEYVDRWYAKYYLQNFKYVYHDLE</sequence>